<dbReference type="CDD" id="cd06222">
    <property type="entry name" value="RNase_H_like"/>
    <property type="match status" value="1"/>
</dbReference>
<dbReference type="STRING" id="4555.K4AI49"/>
<dbReference type="PANTHER" id="PTHR47074">
    <property type="entry name" value="BNAC02G40300D PROTEIN"/>
    <property type="match status" value="1"/>
</dbReference>
<accession>K4AI49</accession>
<sequence length="219" mass="24608">MASENNVVHGDGKASVYGSARFVVSYWQSLLQIRHGKENDRKGKVPIYDSWKLEKEQRNKALHEQKREWSVPPQGWSKLNVDASFDPISGEANLGIIIRDHMGKVLLSSWKHGLRCGSSVEDAEAAACLEGVQLINEWIRKPTVLESDCQNLVLSLNYESENRASFSNIVKEIKSSLSVISEVKVCKIGRECNTGCFWRDHAPTCVHELLCHDCNLVSN</sequence>
<dbReference type="Pfam" id="PF13456">
    <property type="entry name" value="RVT_3"/>
    <property type="match status" value="1"/>
</dbReference>
<dbReference type="InterPro" id="IPR052929">
    <property type="entry name" value="RNase_H-like_EbsB-rel"/>
</dbReference>
<dbReference type="GO" id="GO:0004523">
    <property type="term" value="F:RNA-DNA hybrid ribonuclease activity"/>
    <property type="evidence" value="ECO:0007669"/>
    <property type="project" value="InterPro"/>
</dbReference>
<dbReference type="InParanoid" id="K4AI49"/>
<dbReference type="eggNOG" id="KOG1075">
    <property type="taxonomic scope" value="Eukaryota"/>
</dbReference>
<reference evidence="2" key="2">
    <citation type="submission" date="2018-08" db="UniProtKB">
        <authorList>
            <consortium name="EnsemblPlants"/>
        </authorList>
    </citation>
    <scope>IDENTIFICATION</scope>
    <source>
        <strain evidence="2">Yugu1</strain>
    </source>
</reference>
<keyword evidence="3" id="KW-1185">Reference proteome</keyword>
<feature type="domain" description="RNase H type-1" evidence="1">
    <location>
        <begin position="80"/>
        <end position="194"/>
    </location>
</feature>
<reference evidence="3" key="1">
    <citation type="journal article" date="2012" name="Nat. Biotechnol.">
        <title>Reference genome sequence of the model plant Setaria.</title>
        <authorList>
            <person name="Bennetzen J.L."/>
            <person name="Schmutz J."/>
            <person name="Wang H."/>
            <person name="Percifield R."/>
            <person name="Hawkins J."/>
            <person name="Pontaroli A.C."/>
            <person name="Estep M."/>
            <person name="Feng L."/>
            <person name="Vaughn J.N."/>
            <person name="Grimwood J."/>
            <person name="Jenkins J."/>
            <person name="Barry K."/>
            <person name="Lindquist E."/>
            <person name="Hellsten U."/>
            <person name="Deshpande S."/>
            <person name="Wang X."/>
            <person name="Wu X."/>
            <person name="Mitros T."/>
            <person name="Triplett J."/>
            <person name="Yang X."/>
            <person name="Ye C.Y."/>
            <person name="Mauro-Herrera M."/>
            <person name="Wang L."/>
            <person name="Li P."/>
            <person name="Sharma M."/>
            <person name="Sharma R."/>
            <person name="Ronald P.C."/>
            <person name="Panaud O."/>
            <person name="Kellogg E.A."/>
            <person name="Brutnell T.P."/>
            <person name="Doust A.N."/>
            <person name="Tuskan G.A."/>
            <person name="Rokhsar D."/>
            <person name="Devos K.M."/>
        </authorList>
    </citation>
    <scope>NUCLEOTIDE SEQUENCE [LARGE SCALE GENOMIC DNA]</scope>
    <source>
        <strain evidence="3">cv. Yugu1</strain>
    </source>
</reference>
<dbReference type="GO" id="GO:0003676">
    <property type="term" value="F:nucleic acid binding"/>
    <property type="evidence" value="ECO:0007669"/>
    <property type="project" value="InterPro"/>
</dbReference>
<evidence type="ECO:0000313" key="2">
    <source>
        <dbReference type="EnsemblPlants" id="KQK90433"/>
    </source>
</evidence>
<dbReference type="EnsemblPlants" id="KQK90433">
    <property type="protein sequence ID" value="KQK90433"/>
    <property type="gene ID" value="SETIT_038557mg"/>
</dbReference>
<name>K4AI49_SETIT</name>
<proteinExistence type="predicted"/>
<dbReference type="InterPro" id="IPR044730">
    <property type="entry name" value="RNase_H-like_dom_plant"/>
</dbReference>
<dbReference type="PANTHER" id="PTHR47074:SF73">
    <property type="entry name" value="OS04G0448401 PROTEIN"/>
    <property type="match status" value="1"/>
</dbReference>
<organism evidence="2 3">
    <name type="scientific">Setaria italica</name>
    <name type="common">Foxtail millet</name>
    <name type="synonym">Panicum italicum</name>
    <dbReference type="NCBI Taxonomy" id="4555"/>
    <lineage>
        <taxon>Eukaryota</taxon>
        <taxon>Viridiplantae</taxon>
        <taxon>Streptophyta</taxon>
        <taxon>Embryophyta</taxon>
        <taxon>Tracheophyta</taxon>
        <taxon>Spermatophyta</taxon>
        <taxon>Magnoliopsida</taxon>
        <taxon>Liliopsida</taxon>
        <taxon>Poales</taxon>
        <taxon>Poaceae</taxon>
        <taxon>PACMAD clade</taxon>
        <taxon>Panicoideae</taxon>
        <taxon>Panicodae</taxon>
        <taxon>Paniceae</taxon>
        <taxon>Cenchrinae</taxon>
        <taxon>Setaria</taxon>
    </lineage>
</organism>
<dbReference type="Gramene" id="KQK90433">
    <property type="protein sequence ID" value="KQK90433"/>
    <property type="gene ID" value="SETIT_038557mg"/>
</dbReference>
<dbReference type="HOGENOM" id="CLU_000680_14_1_1"/>
<dbReference type="Gene3D" id="3.30.420.10">
    <property type="entry name" value="Ribonuclease H-like superfamily/Ribonuclease H"/>
    <property type="match status" value="1"/>
</dbReference>
<protein>
    <recommendedName>
        <fullName evidence="1">RNase H type-1 domain-containing protein</fullName>
    </recommendedName>
</protein>
<dbReference type="SUPFAM" id="SSF53098">
    <property type="entry name" value="Ribonuclease H-like"/>
    <property type="match status" value="1"/>
</dbReference>
<dbReference type="Proteomes" id="UP000004995">
    <property type="component" value="Unassembled WGS sequence"/>
</dbReference>
<dbReference type="InterPro" id="IPR002156">
    <property type="entry name" value="RNaseH_domain"/>
</dbReference>
<evidence type="ECO:0000259" key="1">
    <source>
        <dbReference type="Pfam" id="PF13456"/>
    </source>
</evidence>
<dbReference type="InterPro" id="IPR012337">
    <property type="entry name" value="RNaseH-like_sf"/>
</dbReference>
<evidence type="ECO:0000313" key="3">
    <source>
        <dbReference type="Proteomes" id="UP000004995"/>
    </source>
</evidence>
<dbReference type="EMBL" id="AGNK02005935">
    <property type="status" value="NOT_ANNOTATED_CDS"/>
    <property type="molecule type" value="Genomic_DNA"/>
</dbReference>
<dbReference type="InterPro" id="IPR036397">
    <property type="entry name" value="RNaseH_sf"/>
</dbReference>
<dbReference type="AlphaFoldDB" id="K4AI49"/>